<comment type="catalytic activity">
    <reaction evidence="1">
        <text>Endohydrolysis of (1-&gt;4)-beta-D-glucosidic linkages in cellulose, lichenin and cereal beta-D-glucans.</text>
        <dbReference type="EC" id="3.2.1.4"/>
    </reaction>
</comment>
<evidence type="ECO:0000313" key="11">
    <source>
        <dbReference type="EMBL" id="KAF8708965.1"/>
    </source>
</evidence>
<sequence length="447" mass="48308">MIFTTLLISSILSLASAQQVGVSFLEKHPALAWDSCTKSSGCQTQSQGGVVLDANWRWAHDASGYSNCITGNTWGPFVCSDPISCAQRCAIDGADYTSDFGITTSGTTLLIKHTDRTLKSGARVYLMANDSSYQTFKLKNRELAFEVDTSKLSCGLNSALYFVQMDPDGGMAKYPTNKAGAKYGTGYCDAKCPRNLHFINGEANLLDWQPSLTDSDEGTGRYGACCNEVDVWNANSFSTAYIANPCPVQELTRCSDSECASYCDQDGCDFNPYRLGNLTYYGNGMTIDTKQSITVVTQFITADNTTTGALREIRRLYIKNGKVVQNSKSTVPGLSGYDSITEEYCSTQKAVFNDPNTFAAKGGFGTLDDALDSGLVLAISIGGENDGRNQWLDGSYPPGYSTSQPGVSRGACPYPWESIPHLPELLPTASVKFSNLRFGDIGTTYSV</sequence>
<feature type="signal peptide" evidence="10">
    <location>
        <begin position="1"/>
        <end position="17"/>
    </location>
</feature>
<keyword evidence="10" id="KW-0732">Signal</keyword>
<evidence type="ECO:0000256" key="5">
    <source>
        <dbReference type="ARBA" id="ARBA00023180"/>
    </source>
</evidence>
<dbReference type="CDD" id="cd07999">
    <property type="entry name" value="GH7_CBH_EG"/>
    <property type="match status" value="1"/>
</dbReference>
<keyword evidence="4 9" id="KW-0136">Cellulose degradation</keyword>
<keyword evidence="5" id="KW-0325">Glycoprotein</keyword>
<evidence type="ECO:0000256" key="10">
    <source>
        <dbReference type="SAM" id="SignalP"/>
    </source>
</evidence>
<gene>
    <name evidence="11" type="ORF">RHS03_03302</name>
</gene>
<evidence type="ECO:0000256" key="4">
    <source>
        <dbReference type="ARBA" id="ARBA00023001"/>
    </source>
</evidence>
<evidence type="ECO:0000256" key="7">
    <source>
        <dbReference type="ARBA" id="ARBA00023295"/>
    </source>
</evidence>
<dbReference type="AlphaFoldDB" id="A0A8H7HVB0"/>
<evidence type="ECO:0000256" key="9">
    <source>
        <dbReference type="RuleBase" id="RU361164"/>
    </source>
</evidence>
<accession>A0A8H7HVB0</accession>
<keyword evidence="8 9" id="KW-0624">Polysaccharide degradation</keyword>
<keyword evidence="3 9" id="KW-0378">Hydrolase</keyword>
<organism evidence="11 12">
    <name type="scientific">Rhizoctonia solani</name>
    <dbReference type="NCBI Taxonomy" id="456999"/>
    <lineage>
        <taxon>Eukaryota</taxon>
        <taxon>Fungi</taxon>
        <taxon>Dikarya</taxon>
        <taxon>Basidiomycota</taxon>
        <taxon>Agaricomycotina</taxon>
        <taxon>Agaricomycetes</taxon>
        <taxon>Cantharellales</taxon>
        <taxon>Ceratobasidiaceae</taxon>
        <taxon>Rhizoctonia</taxon>
    </lineage>
</organism>
<keyword evidence="7 9" id="KW-0326">Glycosidase</keyword>
<dbReference type="Gene3D" id="2.70.100.10">
    <property type="entry name" value="Glycoside hydrolase, family 7, domain"/>
    <property type="match status" value="1"/>
</dbReference>
<feature type="non-terminal residue" evidence="11">
    <location>
        <position position="447"/>
    </location>
</feature>
<dbReference type="GO" id="GO:0008810">
    <property type="term" value="F:cellulase activity"/>
    <property type="evidence" value="ECO:0007669"/>
    <property type="project" value="UniProtKB-EC"/>
</dbReference>
<dbReference type="PRINTS" id="PR00734">
    <property type="entry name" value="GLHYDRLASE7"/>
</dbReference>
<keyword evidence="6" id="KW-0119">Carbohydrate metabolism</keyword>
<dbReference type="EMBL" id="JACYCD010000048">
    <property type="protein sequence ID" value="KAF8708965.1"/>
    <property type="molecule type" value="Genomic_DNA"/>
</dbReference>
<proteinExistence type="inferred from homology"/>
<dbReference type="EC" id="3.2.1.-" evidence="9"/>
<dbReference type="Pfam" id="PF00840">
    <property type="entry name" value="Glyco_hydro_7"/>
    <property type="match status" value="1"/>
</dbReference>
<evidence type="ECO:0000256" key="1">
    <source>
        <dbReference type="ARBA" id="ARBA00000966"/>
    </source>
</evidence>
<dbReference type="OrthoDB" id="3138377at2759"/>
<evidence type="ECO:0000313" key="12">
    <source>
        <dbReference type="Proteomes" id="UP000602905"/>
    </source>
</evidence>
<evidence type="ECO:0000256" key="2">
    <source>
        <dbReference type="ARBA" id="ARBA00006044"/>
    </source>
</evidence>
<name>A0A8H7HVB0_9AGAM</name>
<evidence type="ECO:0000256" key="3">
    <source>
        <dbReference type="ARBA" id="ARBA00022801"/>
    </source>
</evidence>
<protein>
    <recommendedName>
        <fullName evidence="9">Glucanase</fullName>
        <ecNumber evidence="9">3.2.1.-</ecNumber>
    </recommendedName>
</protein>
<comment type="similarity">
    <text evidence="2 9">Belongs to the glycosyl hydrolase 7 (cellulase C) family.</text>
</comment>
<comment type="caution">
    <text evidence="11">The sequence shown here is derived from an EMBL/GenBank/DDBJ whole genome shotgun (WGS) entry which is preliminary data.</text>
</comment>
<dbReference type="GO" id="GO:0030245">
    <property type="term" value="P:cellulose catabolic process"/>
    <property type="evidence" value="ECO:0007669"/>
    <property type="project" value="UniProtKB-KW"/>
</dbReference>
<reference evidence="11" key="1">
    <citation type="submission" date="2020-09" db="EMBL/GenBank/DDBJ databases">
        <title>Comparative genome analyses of four rice-infecting Rhizoctonia solani isolates reveal extensive enrichment of homogalacturonan modification genes.</title>
        <authorList>
            <person name="Lee D.-Y."/>
            <person name="Jeon J."/>
            <person name="Kim K.-T."/>
            <person name="Cheong K."/>
            <person name="Song H."/>
            <person name="Choi G."/>
            <person name="Ko J."/>
            <person name="Opiyo S.O."/>
            <person name="Zuo S."/>
            <person name="Madhav S."/>
            <person name="Lee Y.-H."/>
            <person name="Wang G.-L."/>
        </authorList>
    </citation>
    <scope>NUCLEOTIDE SEQUENCE</scope>
    <source>
        <strain evidence="11">AG1-IA WGL</strain>
    </source>
</reference>
<dbReference type="PANTHER" id="PTHR33753">
    <property type="entry name" value="1,4-BETA-D-GLUCAN CELLOBIOHYDROLASE B"/>
    <property type="match status" value="1"/>
</dbReference>
<dbReference type="SUPFAM" id="SSF49899">
    <property type="entry name" value="Concanavalin A-like lectins/glucanases"/>
    <property type="match status" value="1"/>
</dbReference>
<dbReference type="InterPro" id="IPR001722">
    <property type="entry name" value="Glyco_hydro_7"/>
</dbReference>
<evidence type="ECO:0000256" key="8">
    <source>
        <dbReference type="ARBA" id="ARBA00023326"/>
    </source>
</evidence>
<dbReference type="Proteomes" id="UP000602905">
    <property type="component" value="Unassembled WGS sequence"/>
</dbReference>
<feature type="chain" id="PRO_5034742328" description="Glucanase" evidence="10">
    <location>
        <begin position="18"/>
        <end position="447"/>
    </location>
</feature>
<dbReference type="InterPro" id="IPR037019">
    <property type="entry name" value="Glyco_hydro_7_sf"/>
</dbReference>
<evidence type="ECO:0000256" key="6">
    <source>
        <dbReference type="ARBA" id="ARBA00023277"/>
    </source>
</evidence>
<dbReference type="PANTHER" id="PTHR33753:SF1">
    <property type="entry name" value="ENDO-BETA-1,4-GLUCANASE CELB"/>
    <property type="match status" value="1"/>
</dbReference>
<dbReference type="InterPro" id="IPR013320">
    <property type="entry name" value="ConA-like_dom_sf"/>
</dbReference>